<dbReference type="Pfam" id="PF07702">
    <property type="entry name" value="UTRA"/>
    <property type="match status" value="1"/>
</dbReference>
<comment type="caution">
    <text evidence="6">The sequence shown here is derived from an EMBL/GenBank/DDBJ whole genome shotgun (WGS) entry which is preliminary data.</text>
</comment>
<dbReference type="SMART" id="SM00866">
    <property type="entry name" value="UTRA"/>
    <property type="match status" value="1"/>
</dbReference>
<evidence type="ECO:0000313" key="7">
    <source>
        <dbReference type="Proteomes" id="UP000317536"/>
    </source>
</evidence>
<accession>A0A556RD17</accession>
<feature type="region of interest" description="Disordered" evidence="4">
    <location>
        <begin position="14"/>
        <end position="40"/>
    </location>
</feature>
<dbReference type="AlphaFoldDB" id="A0A556RD17"/>
<dbReference type="CDD" id="cd07377">
    <property type="entry name" value="WHTH_GntR"/>
    <property type="match status" value="1"/>
</dbReference>
<feature type="compositionally biased region" description="Basic and acidic residues" evidence="4">
    <location>
        <begin position="31"/>
        <end position="40"/>
    </location>
</feature>
<dbReference type="SUPFAM" id="SSF46785">
    <property type="entry name" value="Winged helix' DNA-binding domain"/>
    <property type="match status" value="1"/>
</dbReference>
<dbReference type="Pfam" id="PF00392">
    <property type="entry name" value="GntR"/>
    <property type="match status" value="1"/>
</dbReference>
<keyword evidence="1" id="KW-0805">Transcription regulation</keyword>
<dbReference type="GO" id="GO:0045892">
    <property type="term" value="P:negative regulation of DNA-templated transcription"/>
    <property type="evidence" value="ECO:0007669"/>
    <property type="project" value="TreeGrafter"/>
</dbReference>
<proteinExistence type="predicted"/>
<gene>
    <name evidence="6" type="ORF">FPK29_03785</name>
</gene>
<dbReference type="InterPro" id="IPR028978">
    <property type="entry name" value="Chorismate_lyase_/UTRA_dom_sf"/>
</dbReference>
<evidence type="ECO:0000259" key="5">
    <source>
        <dbReference type="PROSITE" id="PS50949"/>
    </source>
</evidence>
<feature type="domain" description="HTH gntR-type" evidence="5">
    <location>
        <begin position="40"/>
        <end position="107"/>
    </location>
</feature>
<dbReference type="PRINTS" id="PR00035">
    <property type="entry name" value="HTHGNTR"/>
</dbReference>
<dbReference type="InterPro" id="IPR036390">
    <property type="entry name" value="WH_DNA-bd_sf"/>
</dbReference>
<dbReference type="EMBL" id="VMHJ01000001">
    <property type="protein sequence ID" value="TSJ86786.1"/>
    <property type="molecule type" value="Genomic_DNA"/>
</dbReference>
<dbReference type="InterPro" id="IPR050679">
    <property type="entry name" value="Bact_HTH_transcr_reg"/>
</dbReference>
<dbReference type="Gene3D" id="3.40.1410.10">
    <property type="entry name" value="Chorismate lyase-like"/>
    <property type="match status" value="1"/>
</dbReference>
<protein>
    <submittedName>
        <fullName evidence="6">GntR family transcriptional regulator</fullName>
    </submittedName>
</protein>
<evidence type="ECO:0000256" key="1">
    <source>
        <dbReference type="ARBA" id="ARBA00023015"/>
    </source>
</evidence>
<evidence type="ECO:0000256" key="2">
    <source>
        <dbReference type="ARBA" id="ARBA00023125"/>
    </source>
</evidence>
<sequence>MQVTAEELFLGKSGLYGSDRPMDDQTFSDDEDRRDQEDTRPKYMKIRDAIYRKYIAGRPSNSVIPPERKLAEEFKASRVTIRKAIGKLEADNVVYKVQGGGTYTVEPGIVKSLKLTSFSEDIRARGMVPSSRVLLHERAQADREASWRLKVSPGADVYILRRLRLADGEPMCLEEVTVPLEYVPDIEKQNITGSFYDVLQHKYGLLPVWADQVVSPVVLEPGDVKLLQVAPYSPALKIVRVTFDAKGRRIETTTSLYRGDKYMLHYAVKRD</sequence>
<dbReference type="PANTHER" id="PTHR44846">
    <property type="entry name" value="MANNOSYL-D-GLYCERATE TRANSPORT/METABOLISM SYSTEM REPRESSOR MNGR-RELATED"/>
    <property type="match status" value="1"/>
</dbReference>
<name>A0A556RD17_9BIFI</name>
<dbReference type="InterPro" id="IPR036388">
    <property type="entry name" value="WH-like_DNA-bd_sf"/>
</dbReference>
<evidence type="ECO:0000256" key="4">
    <source>
        <dbReference type="SAM" id="MobiDB-lite"/>
    </source>
</evidence>
<dbReference type="SMART" id="SM00345">
    <property type="entry name" value="HTH_GNTR"/>
    <property type="match status" value="1"/>
</dbReference>
<reference evidence="6 7" key="1">
    <citation type="submission" date="2019-07" db="EMBL/GenBank/DDBJ databases">
        <title>Bifidobacterium asteroides genomes.</title>
        <authorList>
            <person name="Zheng H."/>
        </authorList>
    </citation>
    <scope>NUCLEOTIDE SEQUENCE [LARGE SCALE GENOMIC DNA]</scope>
    <source>
        <strain evidence="6 7">W8111</strain>
    </source>
</reference>
<dbReference type="Proteomes" id="UP000317536">
    <property type="component" value="Unassembled WGS sequence"/>
</dbReference>
<dbReference type="GO" id="GO:0003700">
    <property type="term" value="F:DNA-binding transcription factor activity"/>
    <property type="evidence" value="ECO:0007669"/>
    <property type="project" value="InterPro"/>
</dbReference>
<dbReference type="GO" id="GO:0003677">
    <property type="term" value="F:DNA binding"/>
    <property type="evidence" value="ECO:0007669"/>
    <property type="project" value="UniProtKB-KW"/>
</dbReference>
<dbReference type="Gene3D" id="1.10.10.10">
    <property type="entry name" value="Winged helix-like DNA-binding domain superfamily/Winged helix DNA-binding domain"/>
    <property type="match status" value="1"/>
</dbReference>
<dbReference type="InterPro" id="IPR011663">
    <property type="entry name" value="UTRA"/>
</dbReference>
<organism evidence="6 7">
    <name type="scientific">Bifidobacterium asteroides</name>
    <dbReference type="NCBI Taxonomy" id="1684"/>
    <lineage>
        <taxon>Bacteria</taxon>
        <taxon>Bacillati</taxon>
        <taxon>Actinomycetota</taxon>
        <taxon>Actinomycetes</taxon>
        <taxon>Bifidobacteriales</taxon>
        <taxon>Bifidobacteriaceae</taxon>
        <taxon>Bifidobacterium</taxon>
    </lineage>
</organism>
<evidence type="ECO:0000313" key="6">
    <source>
        <dbReference type="EMBL" id="TSJ86786.1"/>
    </source>
</evidence>
<keyword evidence="3" id="KW-0804">Transcription</keyword>
<evidence type="ECO:0000256" key="3">
    <source>
        <dbReference type="ARBA" id="ARBA00023163"/>
    </source>
</evidence>
<dbReference type="PANTHER" id="PTHR44846:SF1">
    <property type="entry name" value="MANNOSYL-D-GLYCERATE TRANSPORT_METABOLISM SYSTEM REPRESSOR MNGR-RELATED"/>
    <property type="match status" value="1"/>
</dbReference>
<dbReference type="InterPro" id="IPR000524">
    <property type="entry name" value="Tscrpt_reg_HTH_GntR"/>
</dbReference>
<dbReference type="PROSITE" id="PS50949">
    <property type="entry name" value="HTH_GNTR"/>
    <property type="match status" value="1"/>
</dbReference>
<dbReference type="SUPFAM" id="SSF64288">
    <property type="entry name" value="Chorismate lyase-like"/>
    <property type="match status" value="1"/>
</dbReference>
<keyword evidence="2" id="KW-0238">DNA-binding</keyword>